<dbReference type="CDD" id="cd02002">
    <property type="entry name" value="TPP_BFDC"/>
    <property type="match status" value="1"/>
</dbReference>
<dbReference type="GO" id="GO:0050660">
    <property type="term" value="F:flavin adenine dinucleotide binding"/>
    <property type="evidence" value="ECO:0007669"/>
    <property type="project" value="TreeGrafter"/>
</dbReference>
<dbReference type="PANTHER" id="PTHR18968">
    <property type="entry name" value="THIAMINE PYROPHOSPHATE ENZYMES"/>
    <property type="match status" value="1"/>
</dbReference>
<organism evidence="8">
    <name type="scientific">marine metagenome</name>
    <dbReference type="NCBI Taxonomy" id="408172"/>
    <lineage>
        <taxon>unclassified sequences</taxon>
        <taxon>metagenomes</taxon>
        <taxon>ecological metagenomes</taxon>
    </lineage>
</organism>
<dbReference type="InterPro" id="IPR029061">
    <property type="entry name" value="THDP-binding"/>
</dbReference>
<feature type="domain" description="Thiamine pyrophosphate enzyme N-terminal TPP-binding" evidence="7">
    <location>
        <begin position="4"/>
        <end position="109"/>
    </location>
</feature>
<dbReference type="Gene3D" id="3.40.50.1220">
    <property type="entry name" value="TPP-binding domain"/>
    <property type="match status" value="1"/>
</dbReference>
<evidence type="ECO:0000256" key="2">
    <source>
        <dbReference type="ARBA" id="ARBA00007812"/>
    </source>
</evidence>
<dbReference type="InterPro" id="IPR012000">
    <property type="entry name" value="Thiamin_PyroP_enz_cen_dom"/>
</dbReference>
<proteinExistence type="inferred from homology"/>
<evidence type="ECO:0000256" key="3">
    <source>
        <dbReference type="ARBA" id="ARBA00023052"/>
    </source>
</evidence>
<dbReference type="Pfam" id="PF00205">
    <property type="entry name" value="TPP_enzyme_M"/>
    <property type="match status" value="1"/>
</dbReference>
<dbReference type="InterPro" id="IPR029035">
    <property type="entry name" value="DHS-like_NAD/FAD-binding_dom"/>
</dbReference>
<dbReference type="SUPFAM" id="SSF52467">
    <property type="entry name" value="DHS-like NAD/FAD-binding domain"/>
    <property type="match status" value="1"/>
</dbReference>
<comment type="similarity">
    <text evidence="2 4">Belongs to the TPP enzyme family.</text>
</comment>
<dbReference type="PROSITE" id="PS00187">
    <property type="entry name" value="TPP_ENZYMES"/>
    <property type="match status" value="1"/>
</dbReference>
<sequence length="554" mass="59612">MTVMTGKKALMEMLQAEGIQYIFGNPGTSEGPILDALEDYPDIQYLLTSQEGAAMGMADGYARATGRPSFVNLHIETGLANGLSLLHNAHEGGTPIVVTSANKDVRKLAEGRSNLSEMVRLFTKWSVEVTDPAQVPTVLRRAFTEAKTPPTGPVYVGFSANALDSEADMEILPSPQGYFRLAPDKDAVKAAGQLLGAAKNPTLIVGDRLAQSNGIPEAVRLAELVGARVYATSYSEMNFPTDHVQFLGQIGAGTPEGQARLEENDVIIAVGTNVFSSFFYFEGRSLSKHTKLIHLDSAQREIGKSEPTDIGIAADPKIGLGELTTFMETNMTGSSREEAKGRIAKISQESKTAREISNRHLKDRFESSPMSAERMMHEIALALPANTIIADDSVTSRAAVHSAISFNQPGSIYGERGGALGWGMGGALGIKLAHPDRPVVAIVGDGSAMMTVQALWTAANLEIPVIYVICNNRSYRILKLNMNVYKKHVLKEESPKSKYLAMDFPNPMPLAGLAKALGIYSREIGDPKELRQAITEAISLGKPAVLDVSIDGRL</sequence>
<dbReference type="GO" id="GO:0030976">
    <property type="term" value="F:thiamine pyrophosphate binding"/>
    <property type="evidence" value="ECO:0007669"/>
    <property type="project" value="InterPro"/>
</dbReference>
<keyword evidence="3 4" id="KW-0786">Thiamine pyrophosphate</keyword>
<dbReference type="InterPro" id="IPR011766">
    <property type="entry name" value="TPP_enzyme_TPP-bd"/>
</dbReference>
<evidence type="ECO:0008006" key="9">
    <source>
        <dbReference type="Google" id="ProtNLM"/>
    </source>
</evidence>
<name>A0A381S289_9ZZZZ</name>
<comment type="cofactor">
    <cofactor evidence="1">
        <name>thiamine diphosphate</name>
        <dbReference type="ChEBI" id="CHEBI:58937"/>
    </cofactor>
</comment>
<dbReference type="GO" id="GO:0009097">
    <property type="term" value="P:isoleucine biosynthetic process"/>
    <property type="evidence" value="ECO:0007669"/>
    <property type="project" value="TreeGrafter"/>
</dbReference>
<reference evidence="8" key="1">
    <citation type="submission" date="2018-05" db="EMBL/GenBank/DDBJ databases">
        <authorList>
            <person name="Lanie J.A."/>
            <person name="Ng W.-L."/>
            <person name="Kazmierczak K.M."/>
            <person name="Andrzejewski T.M."/>
            <person name="Davidsen T.M."/>
            <person name="Wayne K.J."/>
            <person name="Tettelin H."/>
            <person name="Glass J.I."/>
            <person name="Rusch D."/>
            <person name="Podicherti R."/>
            <person name="Tsui H.-C.T."/>
            <person name="Winkler M.E."/>
        </authorList>
    </citation>
    <scope>NUCLEOTIDE SEQUENCE</scope>
</reference>
<dbReference type="PANTHER" id="PTHR18968:SF13">
    <property type="entry name" value="ACETOLACTATE SYNTHASE CATALYTIC SUBUNIT, MITOCHONDRIAL"/>
    <property type="match status" value="1"/>
</dbReference>
<gene>
    <name evidence="8" type="ORF">METZ01_LOCUS48117</name>
</gene>
<accession>A0A381S289</accession>
<evidence type="ECO:0000313" key="8">
    <source>
        <dbReference type="EMBL" id="SUZ95263.1"/>
    </source>
</evidence>
<dbReference type="GO" id="GO:0003984">
    <property type="term" value="F:acetolactate synthase activity"/>
    <property type="evidence" value="ECO:0007669"/>
    <property type="project" value="TreeGrafter"/>
</dbReference>
<dbReference type="SUPFAM" id="SSF52518">
    <property type="entry name" value="Thiamin diphosphate-binding fold (THDP-binding)"/>
    <property type="match status" value="2"/>
</dbReference>
<evidence type="ECO:0000259" key="5">
    <source>
        <dbReference type="Pfam" id="PF00205"/>
    </source>
</evidence>
<evidence type="ECO:0000259" key="6">
    <source>
        <dbReference type="Pfam" id="PF02775"/>
    </source>
</evidence>
<dbReference type="GO" id="GO:0009099">
    <property type="term" value="P:L-valine biosynthetic process"/>
    <property type="evidence" value="ECO:0007669"/>
    <property type="project" value="TreeGrafter"/>
</dbReference>
<evidence type="ECO:0000259" key="7">
    <source>
        <dbReference type="Pfam" id="PF02776"/>
    </source>
</evidence>
<dbReference type="GO" id="GO:0000287">
    <property type="term" value="F:magnesium ion binding"/>
    <property type="evidence" value="ECO:0007669"/>
    <property type="project" value="InterPro"/>
</dbReference>
<protein>
    <recommendedName>
        <fullName evidence="9">Thiamine pyrophosphate-binding protein</fullName>
    </recommendedName>
</protein>
<evidence type="ECO:0000256" key="1">
    <source>
        <dbReference type="ARBA" id="ARBA00001964"/>
    </source>
</evidence>
<feature type="domain" description="Thiamine pyrophosphate enzyme TPP-binding" evidence="6">
    <location>
        <begin position="398"/>
        <end position="548"/>
    </location>
</feature>
<dbReference type="InterPro" id="IPR000399">
    <property type="entry name" value="TPP-bd_CS"/>
</dbReference>
<dbReference type="Pfam" id="PF02775">
    <property type="entry name" value="TPP_enzyme_C"/>
    <property type="match status" value="1"/>
</dbReference>
<dbReference type="AlphaFoldDB" id="A0A381S289"/>
<feature type="domain" description="Thiamine pyrophosphate enzyme central" evidence="5">
    <location>
        <begin position="189"/>
        <end position="322"/>
    </location>
</feature>
<dbReference type="InterPro" id="IPR045229">
    <property type="entry name" value="TPP_enz"/>
</dbReference>
<dbReference type="EMBL" id="UINC01002309">
    <property type="protein sequence ID" value="SUZ95263.1"/>
    <property type="molecule type" value="Genomic_DNA"/>
</dbReference>
<dbReference type="CDD" id="cd07035">
    <property type="entry name" value="TPP_PYR_POX_like"/>
    <property type="match status" value="1"/>
</dbReference>
<dbReference type="Pfam" id="PF02776">
    <property type="entry name" value="TPP_enzyme_N"/>
    <property type="match status" value="1"/>
</dbReference>
<dbReference type="Gene3D" id="3.40.50.970">
    <property type="match status" value="2"/>
</dbReference>
<evidence type="ECO:0000256" key="4">
    <source>
        <dbReference type="RuleBase" id="RU362132"/>
    </source>
</evidence>
<dbReference type="GO" id="GO:0005948">
    <property type="term" value="C:acetolactate synthase complex"/>
    <property type="evidence" value="ECO:0007669"/>
    <property type="project" value="TreeGrafter"/>
</dbReference>
<dbReference type="InterPro" id="IPR012001">
    <property type="entry name" value="Thiamin_PyroP_enz_TPP-bd_dom"/>
</dbReference>